<name>A0A286GVF4_9BACT</name>
<evidence type="ECO:0000256" key="1">
    <source>
        <dbReference type="SAM" id="MobiDB-lite"/>
    </source>
</evidence>
<dbReference type="RefSeq" id="WP_179830349.1">
    <property type="nucleotide sequence ID" value="NZ_OCNH01000010.1"/>
</dbReference>
<dbReference type="AlphaFoldDB" id="A0A286GVF4"/>
<protein>
    <submittedName>
        <fullName evidence="2">Uncharacterized protein</fullName>
    </submittedName>
</protein>
<proteinExistence type="predicted"/>
<evidence type="ECO:0000313" key="3">
    <source>
        <dbReference type="Proteomes" id="UP000219452"/>
    </source>
</evidence>
<accession>A0A286GVF4</accession>
<gene>
    <name evidence="2" type="ORF">SAMN06269250_0022</name>
</gene>
<keyword evidence="3" id="KW-1185">Reference proteome</keyword>
<feature type="region of interest" description="Disordered" evidence="1">
    <location>
        <begin position="1"/>
        <end position="30"/>
    </location>
</feature>
<dbReference type="EMBL" id="OCNH01000010">
    <property type="protein sequence ID" value="SOD99508.1"/>
    <property type="molecule type" value="Genomic_DNA"/>
</dbReference>
<dbReference type="Proteomes" id="UP000219452">
    <property type="component" value="Unassembled WGS sequence"/>
</dbReference>
<organism evidence="2 3">
    <name type="scientific">Spirosoma fluviale</name>
    <dbReference type="NCBI Taxonomy" id="1597977"/>
    <lineage>
        <taxon>Bacteria</taxon>
        <taxon>Pseudomonadati</taxon>
        <taxon>Bacteroidota</taxon>
        <taxon>Cytophagia</taxon>
        <taxon>Cytophagales</taxon>
        <taxon>Cytophagaceae</taxon>
        <taxon>Spirosoma</taxon>
    </lineage>
</organism>
<reference evidence="3" key="1">
    <citation type="submission" date="2017-09" db="EMBL/GenBank/DDBJ databases">
        <authorList>
            <person name="Varghese N."/>
            <person name="Submissions S."/>
        </authorList>
    </citation>
    <scope>NUCLEOTIDE SEQUENCE [LARGE SCALE GENOMIC DNA]</scope>
    <source>
        <strain evidence="3">DSM 29961</strain>
    </source>
</reference>
<evidence type="ECO:0000313" key="2">
    <source>
        <dbReference type="EMBL" id="SOD99508.1"/>
    </source>
</evidence>
<sequence>MKSTKPVSAREPDKAARPTKKRSLDNSALKPFFGKSPENIWDKDIYTGEGNFSF</sequence>